<reference evidence="1 2" key="1">
    <citation type="submission" date="2018-06" db="EMBL/GenBank/DDBJ databases">
        <title>Comparative genomics reveals the genomic features of Rhizophagus irregularis, R. cerebriforme, R. diaphanum and Gigaspora rosea, and their symbiotic lifestyle signature.</title>
        <authorList>
            <person name="Morin E."/>
            <person name="San Clemente H."/>
            <person name="Chen E.C.H."/>
            <person name="De La Providencia I."/>
            <person name="Hainaut M."/>
            <person name="Kuo A."/>
            <person name="Kohler A."/>
            <person name="Murat C."/>
            <person name="Tang N."/>
            <person name="Roy S."/>
            <person name="Loubradou J."/>
            <person name="Henrissat B."/>
            <person name="Grigoriev I.V."/>
            <person name="Corradi N."/>
            <person name="Roux C."/>
            <person name="Martin F.M."/>
        </authorList>
    </citation>
    <scope>NUCLEOTIDE SEQUENCE [LARGE SCALE GENOMIC DNA]</scope>
    <source>
        <strain evidence="1 2">DAOM 194757</strain>
    </source>
</reference>
<dbReference type="EMBL" id="QKWP01001337">
    <property type="protein sequence ID" value="RIB09688.1"/>
    <property type="molecule type" value="Genomic_DNA"/>
</dbReference>
<accession>A0A397UKC6</accession>
<evidence type="ECO:0000313" key="1">
    <source>
        <dbReference type="EMBL" id="RIB09688.1"/>
    </source>
</evidence>
<sequence>MDHFDGTDNPKPCNKNGIRAEKNELIGIEVEERKPTAGCETLRAACEAWKTKIKLFKAQINSIRRKKELPKRKEIDSKGGKVYRKSLEDTCGVWILKVKKIRGVKLVKEEEESILNVLRAKSEMKFL</sequence>
<comment type="caution">
    <text evidence="1">The sequence shown here is derived from an EMBL/GenBank/DDBJ whole genome shotgun (WGS) entry which is preliminary data.</text>
</comment>
<organism evidence="1 2">
    <name type="scientific">Gigaspora rosea</name>
    <dbReference type="NCBI Taxonomy" id="44941"/>
    <lineage>
        <taxon>Eukaryota</taxon>
        <taxon>Fungi</taxon>
        <taxon>Fungi incertae sedis</taxon>
        <taxon>Mucoromycota</taxon>
        <taxon>Glomeromycotina</taxon>
        <taxon>Glomeromycetes</taxon>
        <taxon>Diversisporales</taxon>
        <taxon>Gigasporaceae</taxon>
        <taxon>Gigaspora</taxon>
    </lineage>
</organism>
<keyword evidence="2" id="KW-1185">Reference proteome</keyword>
<proteinExistence type="predicted"/>
<dbReference type="Proteomes" id="UP000266673">
    <property type="component" value="Unassembled WGS sequence"/>
</dbReference>
<name>A0A397UKC6_9GLOM</name>
<evidence type="ECO:0000313" key="2">
    <source>
        <dbReference type="Proteomes" id="UP000266673"/>
    </source>
</evidence>
<gene>
    <name evidence="1" type="ORF">C2G38_2044102</name>
</gene>
<dbReference type="AlphaFoldDB" id="A0A397UKC6"/>
<protein>
    <submittedName>
        <fullName evidence="1">Uncharacterized protein</fullName>
    </submittedName>
</protein>